<feature type="chain" id="PRO_5001493962" evidence="1">
    <location>
        <begin position="20"/>
        <end position="136"/>
    </location>
</feature>
<evidence type="ECO:0000313" key="3">
    <source>
        <dbReference type="Proteomes" id="UP000024635"/>
    </source>
</evidence>
<protein>
    <submittedName>
        <fullName evidence="2">Uncharacterized protein</fullName>
    </submittedName>
</protein>
<accession>A0A016VVM2</accession>
<reference evidence="3" key="1">
    <citation type="journal article" date="2015" name="Nat. Genet.">
        <title>The genome and transcriptome of the zoonotic hookworm Ancylostoma ceylanicum identify infection-specific gene families.</title>
        <authorList>
            <person name="Schwarz E.M."/>
            <person name="Hu Y."/>
            <person name="Antoshechkin I."/>
            <person name="Miller M.M."/>
            <person name="Sternberg P.W."/>
            <person name="Aroian R.V."/>
        </authorList>
    </citation>
    <scope>NUCLEOTIDE SEQUENCE</scope>
    <source>
        <strain evidence="3">HY135</strain>
    </source>
</reference>
<proteinExistence type="predicted"/>
<dbReference type="EMBL" id="JARK01001340">
    <property type="protein sequence ID" value="EYC31455.1"/>
    <property type="molecule type" value="Genomic_DNA"/>
</dbReference>
<keyword evidence="3" id="KW-1185">Reference proteome</keyword>
<comment type="caution">
    <text evidence="2">The sequence shown here is derived from an EMBL/GenBank/DDBJ whole genome shotgun (WGS) entry which is preliminary data.</text>
</comment>
<dbReference type="Proteomes" id="UP000024635">
    <property type="component" value="Unassembled WGS sequence"/>
</dbReference>
<dbReference type="AlphaFoldDB" id="A0A016VVM2"/>
<evidence type="ECO:0000313" key="2">
    <source>
        <dbReference type="EMBL" id="EYC31455.1"/>
    </source>
</evidence>
<name>A0A016VVM2_9BILA</name>
<feature type="signal peptide" evidence="1">
    <location>
        <begin position="1"/>
        <end position="19"/>
    </location>
</feature>
<gene>
    <name evidence="2" type="primary">Acey_s0004.g2162</name>
    <name evidence="2" type="ORF">Y032_0004g2162</name>
</gene>
<evidence type="ECO:0000256" key="1">
    <source>
        <dbReference type="SAM" id="SignalP"/>
    </source>
</evidence>
<organism evidence="2 3">
    <name type="scientific">Ancylostoma ceylanicum</name>
    <dbReference type="NCBI Taxonomy" id="53326"/>
    <lineage>
        <taxon>Eukaryota</taxon>
        <taxon>Metazoa</taxon>
        <taxon>Ecdysozoa</taxon>
        <taxon>Nematoda</taxon>
        <taxon>Chromadorea</taxon>
        <taxon>Rhabditida</taxon>
        <taxon>Rhabditina</taxon>
        <taxon>Rhabditomorpha</taxon>
        <taxon>Strongyloidea</taxon>
        <taxon>Ancylostomatidae</taxon>
        <taxon>Ancylostomatinae</taxon>
        <taxon>Ancylostoma</taxon>
    </lineage>
</organism>
<sequence>MQPITFVALFVVAFAATLPEEQPEEPKGEVQVRERRSAFLYLCGAHPHFFASVYPCGPCINCGTSCTISCTTTSYCRTFHKSLSCMSGCCTTPVLYSAPVVSSVSVMTTTECIGSCVNSICPIGYMCTASHLCCPF</sequence>
<keyword evidence="1" id="KW-0732">Signal</keyword>